<dbReference type="InterPro" id="IPR001577">
    <property type="entry name" value="Peptidase_M8"/>
</dbReference>
<dbReference type="Gene3D" id="3.90.132.10">
    <property type="entry name" value="Leishmanolysin , domain 2"/>
    <property type="match status" value="1"/>
</dbReference>
<evidence type="ECO:0000256" key="7">
    <source>
        <dbReference type="PIRSR" id="PIRSR601577-1"/>
    </source>
</evidence>
<keyword evidence="5 8" id="KW-0862">Zinc</keyword>
<sequence length="1134" mass="124294">MKDESAAITNNNRHNMTRAQELIDSSGLYRPNCDMCSLSQAKVQRSQSTQSEEMNINISGLAAHSQCISAPTTHQTPTAVNSFQCKIPLYCTILPSTKNSATHSPPRRRKLIYIQHSLSTSHLPIPSPKFFLLALSSFLILLSSMTSNVIAQSIDDDGNIKYLRTSSSAKSKKHNSSHSKPLDDDYESNIPLPSAIGASLMGIMKDTEEGDRAHPNVFAFAGTNEAIWKFADLEKKDNGNAEIEVAEETAAAGGIRASDDVIIHKSSNVFAYAGTNQAMLNLVKGEGEREEDGLGGELGKDSLLLHSDGHNDENESNDVRLFAYSGISQAMKNTIKTEQHEDGPAETAGRSRSLLLKEHTNDVVPDEPDDDNESHDSRLFAFAGISQAMKNFIKTEEDQDAPVETAVGSKTLLLKEETNDVAKSGRLFAFAGINQAMKNLARAVKQEDDSSDADTLLLSTVEDAHDGRLFAHSGINQAMKNLAQAQNQGSESSEMASNTLLLTTDGQENDELPSRPFAFAGTNQAMLNLAMTEGQERTLLLTDESRSSMSWGFDSEAEEEADVGSSLHALKSSRHTSPMMERTNSDLDNGRYLVGLEVRDVQPHQQILIDYDTIKEGTRKPLRVKYALATGAGTSNANELLLLEQLMETSFSAAADMWSEALTVTSVPNKIYPTVESCGAAAVPALDRENGIEDADIMIYVSSDNTFCGGALMHSAVCDFDQHTRPLVGNINICTKDLLQKTQGMPSLHDFTTREYSSYLTTETGRILGASTSLFRYYMDPQTMSRYGSTEKSLTCADGKEEILEVPNIIFEDVQDGNRFYEIRTPRVTEIIRNHFDCMILTGARLEQGIDSIGCFGGFLDDVSVVIELLHHLFIDSSKQITFVFQQHLFYSEEMTRFETKSMKGPTISPLTLALLEDSSWYTANYKSSTETSFGRGAGCQFAHSGCVFDELNSELDSGSSAFHCTEIGEMGCDASHSYKAKCDFLDSVAQQSDGTTSYCPMHTREAISCTDSSAFMATGGEYFGKSSKCFHTDKGEPMCLRGECNEANNSIDVFYEGQMFSCQKDDQIIDTKNGLQIKCPKIAVVCPSLSCPSNCSGRGVCDRDREGKRSCICDDPFDSSPGCYRGEYQLDEL</sequence>
<evidence type="ECO:0000313" key="11">
    <source>
        <dbReference type="Proteomes" id="UP001530400"/>
    </source>
</evidence>
<feature type="active site" evidence="7">
    <location>
        <position position="763"/>
    </location>
</feature>
<dbReference type="AlphaFoldDB" id="A0ABD3PTK7"/>
<name>A0ABD3PTK7_9STRA</name>
<comment type="similarity">
    <text evidence="1">Belongs to the peptidase M8 family.</text>
</comment>
<dbReference type="Proteomes" id="UP001530400">
    <property type="component" value="Unassembled WGS sequence"/>
</dbReference>
<dbReference type="GO" id="GO:0046872">
    <property type="term" value="F:metal ion binding"/>
    <property type="evidence" value="ECO:0007669"/>
    <property type="project" value="UniProtKB-KW"/>
</dbReference>
<keyword evidence="6 8" id="KW-0482">Metalloprotease</keyword>
<protein>
    <recommendedName>
        <fullName evidence="12">EGF-like domain-containing protein</fullName>
    </recommendedName>
</protein>
<dbReference type="GO" id="GO:0006508">
    <property type="term" value="P:proteolysis"/>
    <property type="evidence" value="ECO:0007669"/>
    <property type="project" value="UniProtKB-KW"/>
</dbReference>
<keyword evidence="11" id="KW-1185">Reference proteome</keyword>
<evidence type="ECO:0000256" key="8">
    <source>
        <dbReference type="PIRSR" id="PIRSR601577-2"/>
    </source>
</evidence>
<dbReference type="Gene3D" id="3.10.170.20">
    <property type="match status" value="1"/>
</dbReference>
<evidence type="ECO:0000313" key="10">
    <source>
        <dbReference type="EMBL" id="KAL3791066.1"/>
    </source>
</evidence>
<accession>A0ABD3PTK7</accession>
<keyword evidence="4" id="KW-0378">Hydrolase</keyword>
<dbReference type="Pfam" id="PF01457">
    <property type="entry name" value="Peptidase_M8"/>
    <property type="match status" value="1"/>
</dbReference>
<comment type="cofactor">
    <cofactor evidence="8">
        <name>Zn(2+)</name>
        <dbReference type="ChEBI" id="CHEBI:29105"/>
    </cofactor>
    <text evidence="8">Binds 1 zinc ion per subunit.</text>
</comment>
<organism evidence="10 11">
    <name type="scientific">Cyclotella atomus</name>
    <dbReference type="NCBI Taxonomy" id="382360"/>
    <lineage>
        <taxon>Eukaryota</taxon>
        <taxon>Sar</taxon>
        <taxon>Stramenopiles</taxon>
        <taxon>Ochrophyta</taxon>
        <taxon>Bacillariophyta</taxon>
        <taxon>Coscinodiscophyceae</taxon>
        <taxon>Thalassiosirophycidae</taxon>
        <taxon>Stephanodiscales</taxon>
        <taxon>Stephanodiscaceae</taxon>
        <taxon>Cyclotella</taxon>
    </lineage>
</organism>
<evidence type="ECO:0000256" key="2">
    <source>
        <dbReference type="ARBA" id="ARBA00022670"/>
    </source>
</evidence>
<evidence type="ECO:0000256" key="6">
    <source>
        <dbReference type="ARBA" id="ARBA00023049"/>
    </source>
</evidence>
<evidence type="ECO:0008006" key="12">
    <source>
        <dbReference type="Google" id="ProtNLM"/>
    </source>
</evidence>
<keyword evidence="2" id="KW-0645">Protease</keyword>
<evidence type="ECO:0000256" key="9">
    <source>
        <dbReference type="SAM" id="MobiDB-lite"/>
    </source>
</evidence>
<evidence type="ECO:0000256" key="1">
    <source>
        <dbReference type="ARBA" id="ARBA00005860"/>
    </source>
</evidence>
<dbReference type="GO" id="GO:0008237">
    <property type="term" value="F:metallopeptidase activity"/>
    <property type="evidence" value="ECO:0007669"/>
    <property type="project" value="UniProtKB-KW"/>
</dbReference>
<feature type="binding site" evidence="8">
    <location>
        <position position="872"/>
    </location>
    <ligand>
        <name>Zn(2+)</name>
        <dbReference type="ChEBI" id="CHEBI:29105"/>
        <note>catalytic</note>
    </ligand>
</feature>
<dbReference type="PANTHER" id="PTHR10942:SF0">
    <property type="entry name" value="LEISHMANOLYSIN-LIKE PEPTIDASE"/>
    <property type="match status" value="1"/>
</dbReference>
<evidence type="ECO:0000256" key="4">
    <source>
        <dbReference type="ARBA" id="ARBA00022801"/>
    </source>
</evidence>
<evidence type="ECO:0000256" key="3">
    <source>
        <dbReference type="ARBA" id="ARBA00022723"/>
    </source>
</evidence>
<dbReference type="PANTHER" id="PTHR10942">
    <property type="entry name" value="LEISHMANOLYSIN-LIKE PEPTIDASE"/>
    <property type="match status" value="1"/>
</dbReference>
<proteinExistence type="inferred from homology"/>
<keyword evidence="3 8" id="KW-0479">Metal-binding</keyword>
<feature type="region of interest" description="Disordered" evidence="9">
    <location>
        <begin position="166"/>
        <end position="188"/>
    </location>
</feature>
<comment type="caution">
    <text evidence="10">The sequence shown here is derived from an EMBL/GenBank/DDBJ whole genome shotgun (WGS) entry which is preliminary data.</text>
</comment>
<gene>
    <name evidence="10" type="ORF">ACHAWO_013019</name>
</gene>
<dbReference type="EMBL" id="JALLPJ020000473">
    <property type="protein sequence ID" value="KAL3791066.1"/>
    <property type="molecule type" value="Genomic_DNA"/>
</dbReference>
<evidence type="ECO:0000256" key="5">
    <source>
        <dbReference type="ARBA" id="ARBA00022833"/>
    </source>
</evidence>
<reference evidence="10 11" key="1">
    <citation type="submission" date="2024-10" db="EMBL/GenBank/DDBJ databases">
        <title>Updated reference genomes for cyclostephanoid diatoms.</title>
        <authorList>
            <person name="Roberts W.R."/>
            <person name="Alverson A.J."/>
        </authorList>
    </citation>
    <scope>NUCLEOTIDE SEQUENCE [LARGE SCALE GENOMIC DNA]</scope>
    <source>
        <strain evidence="10 11">AJA010-31</strain>
    </source>
</reference>
<dbReference type="SUPFAM" id="SSF55486">
    <property type="entry name" value="Metalloproteases ('zincins'), catalytic domain"/>
    <property type="match status" value="2"/>
</dbReference>